<dbReference type="RefSeq" id="WP_211552008.1">
    <property type="nucleotide sequence ID" value="NZ_JAGTUF010000037.1"/>
</dbReference>
<sequence>MAAEIEAWDGHEWEAHLLRLLHDQYGAENVQKVPAKHKGDCGLDYFCLEKRVVYQCYAVEEPVDVATRSAKQKSKITTDIGKFCDPAKGAAQIFAGYKIKRWILAVPLHDSREVVEHAMKKTADVIAKNLAYVDPEFQILVHDREDFDEASWKRRAQLRNRIRPIVPVPTREEVVAAASGDQNLTENLRRKLQVRFDELGALEDAVDDALRISLESQVAVEALRKIAPEAYEDVTRLTSLRLRRLSLGSRGAGNIDRLDAEIDGLKSSILTAVPNLDPGTAETIAFGAVSEWLMRCPLRLD</sequence>
<dbReference type="EMBL" id="JAGTUF010000037">
    <property type="protein sequence ID" value="MBR9973878.1"/>
    <property type="molecule type" value="Genomic_DNA"/>
</dbReference>
<proteinExistence type="predicted"/>
<gene>
    <name evidence="1" type="ORF">KEC16_19300</name>
</gene>
<keyword evidence="2" id="KW-1185">Reference proteome</keyword>
<accession>A0ABS5IJK4</accession>
<evidence type="ECO:0000313" key="1">
    <source>
        <dbReference type="EMBL" id="MBR9973878.1"/>
    </source>
</evidence>
<dbReference type="Proteomes" id="UP000680714">
    <property type="component" value="Unassembled WGS sequence"/>
</dbReference>
<name>A0ABS5IJK4_9PROT</name>
<evidence type="ECO:0000313" key="2">
    <source>
        <dbReference type="Proteomes" id="UP000680714"/>
    </source>
</evidence>
<reference evidence="1 2" key="1">
    <citation type="submission" date="2021-04" db="EMBL/GenBank/DDBJ databases">
        <title>Magnetospirillum sulfuroxidans sp. nov., a facultative chemolithoautotrophic sulfur-oxidizing alphaproteobacterium isolated from freshwater sediment and proposals for Paramagetospirillum gen. nov., and Magnetospirillaceae fam. nov.</title>
        <authorList>
            <person name="Koziaeva V."/>
            <person name="Geelhoed J.S."/>
            <person name="Sorokin D.Y."/>
            <person name="Grouzdev D.S."/>
        </authorList>
    </citation>
    <scope>NUCLEOTIDE SEQUENCE [LARGE SCALE GENOMIC DNA]</scope>
    <source>
        <strain evidence="1 2">J10</strain>
    </source>
</reference>
<organism evidence="1 2">
    <name type="scientific">Magnetospirillum sulfuroxidans</name>
    <dbReference type="NCBI Taxonomy" id="611300"/>
    <lineage>
        <taxon>Bacteria</taxon>
        <taxon>Pseudomonadati</taxon>
        <taxon>Pseudomonadota</taxon>
        <taxon>Alphaproteobacteria</taxon>
        <taxon>Rhodospirillales</taxon>
        <taxon>Rhodospirillaceae</taxon>
        <taxon>Magnetospirillum</taxon>
    </lineage>
</organism>
<protein>
    <submittedName>
        <fullName evidence="1">Uncharacterized protein</fullName>
    </submittedName>
</protein>
<comment type="caution">
    <text evidence="1">The sequence shown here is derived from an EMBL/GenBank/DDBJ whole genome shotgun (WGS) entry which is preliminary data.</text>
</comment>